<evidence type="ECO:0000259" key="12">
    <source>
        <dbReference type="Pfam" id="PF13609"/>
    </source>
</evidence>
<comment type="subcellular location">
    <subcellularLocation>
        <location evidence="1">Cell outer membrane</location>
        <topology evidence="1">Multi-pass membrane protein</topology>
    </subcellularLocation>
</comment>
<keyword evidence="9" id="KW-0472">Membrane</keyword>
<comment type="subunit">
    <text evidence="2">Homotrimer.</text>
</comment>
<dbReference type="PRINTS" id="PR00182">
    <property type="entry name" value="ECOLNEIPORIN"/>
</dbReference>
<keyword evidence="4" id="KW-1134">Transmembrane beta strand</keyword>
<dbReference type="PANTHER" id="PTHR34501">
    <property type="entry name" value="PROTEIN YDDL-RELATED"/>
    <property type="match status" value="1"/>
</dbReference>
<evidence type="ECO:0000256" key="2">
    <source>
        <dbReference type="ARBA" id="ARBA00011233"/>
    </source>
</evidence>
<keyword evidence="7" id="KW-0406">Ion transport</keyword>
<evidence type="ECO:0000256" key="1">
    <source>
        <dbReference type="ARBA" id="ARBA00004571"/>
    </source>
</evidence>
<keyword evidence="6 11" id="KW-0732">Signal</keyword>
<sequence length="337" mass="36135">MNACLSRLGAVALLVAAVPAAQAQSSVTVYGVTAMEAVHVTSSYATPAGRASTSIDKLDSSQVNASRLGYRGVEDLGDGLGAVFGLESGFSLDTGATNATTYFNRGSYVGLVSKSLGTLTVGRQWNTNDDIMGNYFIFGGYSAFRFKEFSFISDLVNNAVKYVSPEFAGFKFRALVAPGEGVTGHTAEAALSYTYGGLSIGASYREAEAHETSRLDKLTSVGVSYNFGNFRPHAGYSVSDSKASNLPKARAYDVGLQWTPNAPWVVDLDYVAKDQLDTDNDAHFWRVQATYFFSKRTSVYANVVLLQNDGTSNVSFYGTPVPGQKQNVYSLGLAHKF</sequence>
<feature type="domain" description="Porin" evidence="12">
    <location>
        <begin position="10"/>
        <end position="310"/>
    </location>
</feature>
<dbReference type="InterPro" id="IPR033900">
    <property type="entry name" value="Gram_neg_porin_domain"/>
</dbReference>
<dbReference type="Pfam" id="PF13609">
    <property type="entry name" value="Porin_4"/>
    <property type="match status" value="1"/>
</dbReference>
<dbReference type="InterPro" id="IPR023614">
    <property type="entry name" value="Porin_dom_sf"/>
</dbReference>
<reference evidence="13 14" key="1">
    <citation type="submission" date="2024-03" db="EMBL/GenBank/DDBJ databases">
        <title>Novel species of the genus Variovorax.</title>
        <authorList>
            <person name="Liu Q."/>
            <person name="Xin Y.-H."/>
        </authorList>
    </citation>
    <scope>NUCLEOTIDE SEQUENCE [LARGE SCALE GENOMIC DNA]</scope>
    <source>
        <strain evidence="13 14">KACC 18901</strain>
    </source>
</reference>
<evidence type="ECO:0000313" key="13">
    <source>
        <dbReference type="EMBL" id="MEJ8858501.1"/>
    </source>
</evidence>
<comment type="caution">
    <text evidence="13">The sequence shown here is derived from an EMBL/GenBank/DDBJ whole genome shotgun (WGS) entry which is preliminary data.</text>
</comment>
<accession>A0ABU8XG38</accession>
<dbReference type="InterPro" id="IPR050298">
    <property type="entry name" value="Gram-neg_bact_OMP"/>
</dbReference>
<evidence type="ECO:0000256" key="9">
    <source>
        <dbReference type="ARBA" id="ARBA00023136"/>
    </source>
</evidence>
<dbReference type="RefSeq" id="WP_340338559.1">
    <property type="nucleotide sequence ID" value="NZ_JBBKZS010000017.1"/>
</dbReference>
<evidence type="ECO:0000256" key="8">
    <source>
        <dbReference type="ARBA" id="ARBA00023114"/>
    </source>
</evidence>
<dbReference type="SUPFAM" id="SSF56935">
    <property type="entry name" value="Porins"/>
    <property type="match status" value="1"/>
</dbReference>
<feature type="signal peptide" evidence="11">
    <location>
        <begin position="1"/>
        <end position="23"/>
    </location>
</feature>
<evidence type="ECO:0000256" key="10">
    <source>
        <dbReference type="ARBA" id="ARBA00023237"/>
    </source>
</evidence>
<protein>
    <submittedName>
        <fullName evidence="13">Porin</fullName>
    </submittedName>
</protein>
<name>A0ABU8XG38_9BURK</name>
<evidence type="ECO:0000256" key="6">
    <source>
        <dbReference type="ARBA" id="ARBA00022729"/>
    </source>
</evidence>
<evidence type="ECO:0000313" key="14">
    <source>
        <dbReference type="Proteomes" id="UP001367030"/>
    </source>
</evidence>
<evidence type="ECO:0000256" key="7">
    <source>
        <dbReference type="ARBA" id="ARBA00023065"/>
    </source>
</evidence>
<dbReference type="CDD" id="cd00342">
    <property type="entry name" value="gram_neg_porins"/>
    <property type="match status" value="1"/>
</dbReference>
<evidence type="ECO:0000256" key="3">
    <source>
        <dbReference type="ARBA" id="ARBA00022448"/>
    </source>
</evidence>
<keyword evidence="5" id="KW-0812">Transmembrane</keyword>
<evidence type="ECO:0000256" key="11">
    <source>
        <dbReference type="SAM" id="SignalP"/>
    </source>
</evidence>
<dbReference type="EMBL" id="JBBKZS010000017">
    <property type="protein sequence ID" value="MEJ8858501.1"/>
    <property type="molecule type" value="Genomic_DNA"/>
</dbReference>
<keyword evidence="10" id="KW-0998">Cell outer membrane</keyword>
<feature type="chain" id="PRO_5045727302" evidence="11">
    <location>
        <begin position="24"/>
        <end position="337"/>
    </location>
</feature>
<keyword evidence="14" id="KW-1185">Reference proteome</keyword>
<proteinExistence type="predicted"/>
<dbReference type="PRINTS" id="PR00184">
    <property type="entry name" value="NEISSPPORIN"/>
</dbReference>
<keyword evidence="8" id="KW-0626">Porin</keyword>
<evidence type="ECO:0000256" key="5">
    <source>
        <dbReference type="ARBA" id="ARBA00022692"/>
    </source>
</evidence>
<gene>
    <name evidence="13" type="ORF">WKW79_28290</name>
</gene>
<keyword evidence="3" id="KW-0813">Transport</keyword>
<evidence type="ECO:0000256" key="4">
    <source>
        <dbReference type="ARBA" id="ARBA00022452"/>
    </source>
</evidence>
<dbReference type="Gene3D" id="2.40.160.10">
    <property type="entry name" value="Porin"/>
    <property type="match status" value="1"/>
</dbReference>
<dbReference type="PANTHER" id="PTHR34501:SF9">
    <property type="entry name" value="MAJOR OUTER MEMBRANE PROTEIN P.IA"/>
    <property type="match status" value="1"/>
</dbReference>
<dbReference type="InterPro" id="IPR002299">
    <property type="entry name" value="Porin_Neis"/>
</dbReference>
<dbReference type="Proteomes" id="UP001367030">
    <property type="component" value="Unassembled WGS sequence"/>
</dbReference>
<organism evidence="13 14">
    <name type="scientific">Variovorax robiniae</name>
    <dbReference type="NCBI Taxonomy" id="1836199"/>
    <lineage>
        <taxon>Bacteria</taxon>
        <taxon>Pseudomonadati</taxon>
        <taxon>Pseudomonadota</taxon>
        <taxon>Betaproteobacteria</taxon>
        <taxon>Burkholderiales</taxon>
        <taxon>Comamonadaceae</taxon>
        <taxon>Variovorax</taxon>
    </lineage>
</organism>
<dbReference type="InterPro" id="IPR001702">
    <property type="entry name" value="Porin_Gram-ve"/>
</dbReference>